<feature type="region of interest" description="Disordered" evidence="1">
    <location>
        <begin position="435"/>
        <end position="471"/>
    </location>
</feature>
<comment type="caution">
    <text evidence="2">The sequence shown here is derived from an EMBL/GenBank/DDBJ whole genome shotgun (WGS) entry which is preliminary data.</text>
</comment>
<dbReference type="Proteomes" id="UP000193411">
    <property type="component" value="Unassembled WGS sequence"/>
</dbReference>
<keyword evidence="3" id="KW-1185">Reference proteome</keyword>
<evidence type="ECO:0000256" key="1">
    <source>
        <dbReference type="SAM" id="MobiDB-lite"/>
    </source>
</evidence>
<name>A0A1Y2HM41_9FUNG</name>
<dbReference type="OrthoDB" id="10682994at2759"/>
<sequence length="491" mass="56510">MRCGMTKNLGRFNPFPQPQMAIASASNGKSIKWSGGRTGRGWRSNGLSCSKSPFPQRPFTLLTIHEDICPKRISLERDLVDLTSAMCTSPTFEVDDAEEMLDLLESARRAKRDLASESHDIRQHLGRIQSLRSFKKLKLDDIAKVKSKLEESTIPSDGTSLDSQQDEFGQLVDMIELEDALAKDYLVRDTMQGDAGAMSIVVDARDMDGHSERVLAELDKIESMATQNLLSLLQEIVRQSLMTNHAVSIDRVAKLVDEYSGVTRNRHSLLSKRLSMELPTANQRTISDMIDFAATIRRQRALFETGMQQFQHAQRQRVHGLVDSAKKWRNAQLDSRLAATALEQQLAHAQETHQMIQAWRAQVAYDEAQDKERAAKVREQEQAAREREERRRQSERERIVSEGLVRRQVLERQREQEVRKASELQLLAARQRKQEMELGKERVAQRNAKREAELTRIRQEREQAARDEERAMQERLEKLRRVVTERIHVER</sequence>
<dbReference type="AlphaFoldDB" id="A0A1Y2HM41"/>
<dbReference type="EMBL" id="MCFL01000021">
    <property type="protein sequence ID" value="ORZ35668.1"/>
    <property type="molecule type" value="Genomic_DNA"/>
</dbReference>
<protein>
    <submittedName>
        <fullName evidence="2">Uncharacterized protein</fullName>
    </submittedName>
</protein>
<evidence type="ECO:0000313" key="2">
    <source>
        <dbReference type="EMBL" id="ORZ35668.1"/>
    </source>
</evidence>
<organism evidence="2 3">
    <name type="scientific">Catenaria anguillulae PL171</name>
    <dbReference type="NCBI Taxonomy" id="765915"/>
    <lineage>
        <taxon>Eukaryota</taxon>
        <taxon>Fungi</taxon>
        <taxon>Fungi incertae sedis</taxon>
        <taxon>Blastocladiomycota</taxon>
        <taxon>Blastocladiomycetes</taxon>
        <taxon>Blastocladiales</taxon>
        <taxon>Catenariaceae</taxon>
        <taxon>Catenaria</taxon>
    </lineage>
</organism>
<feature type="region of interest" description="Disordered" evidence="1">
    <location>
        <begin position="372"/>
        <end position="396"/>
    </location>
</feature>
<proteinExistence type="predicted"/>
<gene>
    <name evidence="2" type="ORF">BCR44DRAFT_296071</name>
</gene>
<accession>A0A1Y2HM41</accession>
<evidence type="ECO:0000313" key="3">
    <source>
        <dbReference type="Proteomes" id="UP000193411"/>
    </source>
</evidence>
<reference evidence="2 3" key="1">
    <citation type="submission" date="2016-07" db="EMBL/GenBank/DDBJ databases">
        <title>Pervasive Adenine N6-methylation of Active Genes in Fungi.</title>
        <authorList>
            <consortium name="DOE Joint Genome Institute"/>
            <person name="Mondo S.J."/>
            <person name="Dannebaum R.O."/>
            <person name="Kuo R.C."/>
            <person name="Labutti K."/>
            <person name="Haridas S."/>
            <person name="Kuo A."/>
            <person name="Salamov A."/>
            <person name="Ahrendt S.R."/>
            <person name="Lipzen A."/>
            <person name="Sullivan W."/>
            <person name="Andreopoulos W.B."/>
            <person name="Clum A."/>
            <person name="Lindquist E."/>
            <person name="Daum C."/>
            <person name="Ramamoorthy G.K."/>
            <person name="Gryganskyi A."/>
            <person name="Culley D."/>
            <person name="Magnuson J.K."/>
            <person name="James T.Y."/>
            <person name="O'Malley M.A."/>
            <person name="Stajich J.E."/>
            <person name="Spatafora J.W."/>
            <person name="Visel A."/>
            <person name="Grigoriev I.V."/>
        </authorList>
    </citation>
    <scope>NUCLEOTIDE SEQUENCE [LARGE SCALE GENOMIC DNA]</scope>
    <source>
        <strain evidence="2 3">PL171</strain>
    </source>
</reference>